<feature type="compositionally biased region" description="Basic and acidic residues" evidence="3">
    <location>
        <begin position="108"/>
        <end position="123"/>
    </location>
</feature>
<evidence type="ECO:0000313" key="6">
    <source>
        <dbReference type="Proteomes" id="UP000308652"/>
    </source>
</evidence>
<accession>A0A5C3M834</accession>
<feature type="region of interest" description="Disordered" evidence="3">
    <location>
        <begin position="559"/>
        <end position="623"/>
    </location>
</feature>
<protein>
    <recommendedName>
        <fullName evidence="4">Fork-head domain-containing protein</fullName>
    </recommendedName>
</protein>
<dbReference type="Gene3D" id="1.10.10.10">
    <property type="entry name" value="Winged helix-like DNA-binding domain superfamily/Winged helix DNA-binding domain"/>
    <property type="match status" value="1"/>
</dbReference>
<dbReference type="GO" id="GO:0000981">
    <property type="term" value="F:DNA-binding transcription factor activity, RNA polymerase II-specific"/>
    <property type="evidence" value="ECO:0007669"/>
    <property type="project" value="TreeGrafter"/>
</dbReference>
<feature type="region of interest" description="Disordered" evidence="3">
    <location>
        <begin position="445"/>
        <end position="484"/>
    </location>
</feature>
<reference evidence="5 6" key="1">
    <citation type="journal article" date="2019" name="Nat. Ecol. Evol.">
        <title>Megaphylogeny resolves global patterns of mushroom evolution.</title>
        <authorList>
            <person name="Varga T."/>
            <person name="Krizsan K."/>
            <person name="Foldi C."/>
            <person name="Dima B."/>
            <person name="Sanchez-Garcia M."/>
            <person name="Sanchez-Ramirez S."/>
            <person name="Szollosi G.J."/>
            <person name="Szarkandi J.G."/>
            <person name="Papp V."/>
            <person name="Albert L."/>
            <person name="Andreopoulos W."/>
            <person name="Angelini C."/>
            <person name="Antonin V."/>
            <person name="Barry K.W."/>
            <person name="Bougher N.L."/>
            <person name="Buchanan P."/>
            <person name="Buyck B."/>
            <person name="Bense V."/>
            <person name="Catcheside P."/>
            <person name="Chovatia M."/>
            <person name="Cooper J."/>
            <person name="Damon W."/>
            <person name="Desjardin D."/>
            <person name="Finy P."/>
            <person name="Geml J."/>
            <person name="Haridas S."/>
            <person name="Hughes K."/>
            <person name="Justo A."/>
            <person name="Karasinski D."/>
            <person name="Kautmanova I."/>
            <person name="Kiss B."/>
            <person name="Kocsube S."/>
            <person name="Kotiranta H."/>
            <person name="LaButti K.M."/>
            <person name="Lechner B.E."/>
            <person name="Liimatainen K."/>
            <person name="Lipzen A."/>
            <person name="Lukacs Z."/>
            <person name="Mihaltcheva S."/>
            <person name="Morgado L.N."/>
            <person name="Niskanen T."/>
            <person name="Noordeloos M.E."/>
            <person name="Ohm R.A."/>
            <person name="Ortiz-Santana B."/>
            <person name="Ovrebo C."/>
            <person name="Racz N."/>
            <person name="Riley R."/>
            <person name="Savchenko A."/>
            <person name="Shiryaev A."/>
            <person name="Soop K."/>
            <person name="Spirin V."/>
            <person name="Szebenyi C."/>
            <person name="Tomsovsky M."/>
            <person name="Tulloss R.E."/>
            <person name="Uehling J."/>
            <person name="Grigoriev I.V."/>
            <person name="Vagvolgyi C."/>
            <person name="Papp T."/>
            <person name="Martin F.M."/>
            <person name="Miettinen O."/>
            <person name="Hibbett D.S."/>
            <person name="Nagy L.G."/>
        </authorList>
    </citation>
    <scope>NUCLEOTIDE SEQUENCE [LARGE SCALE GENOMIC DNA]</scope>
    <source>
        <strain evidence="5 6">CBS 166.37</strain>
    </source>
</reference>
<dbReference type="PANTHER" id="PTHR11829">
    <property type="entry name" value="FORKHEAD BOX PROTEIN"/>
    <property type="match status" value="1"/>
</dbReference>
<keyword evidence="6" id="KW-1185">Reference proteome</keyword>
<feature type="domain" description="Fork-head" evidence="4">
    <location>
        <begin position="347"/>
        <end position="439"/>
    </location>
</feature>
<dbReference type="EMBL" id="ML213598">
    <property type="protein sequence ID" value="TFK40008.1"/>
    <property type="molecule type" value="Genomic_DNA"/>
</dbReference>
<dbReference type="SUPFAM" id="SSF46785">
    <property type="entry name" value="Winged helix' DNA-binding domain"/>
    <property type="match status" value="1"/>
</dbReference>
<feature type="compositionally biased region" description="Low complexity" evidence="3">
    <location>
        <begin position="597"/>
        <end position="608"/>
    </location>
</feature>
<feature type="region of interest" description="Disordered" evidence="3">
    <location>
        <begin position="684"/>
        <end position="781"/>
    </location>
</feature>
<dbReference type="AlphaFoldDB" id="A0A5C3M834"/>
<organism evidence="5 6">
    <name type="scientific">Crucibulum laeve</name>
    <dbReference type="NCBI Taxonomy" id="68775"/>
    <lineage>
        <taxon>Eukaryota</taxon>
        <taxon>Fungi</taxon>
        <taxon>Dikarya</taxon>
        <taxon>Basidiomycota</taxon>
        <taxon>Agaricomycotina</taxon>
        <taxon>Agaricomycetes</taxon>
        <taxon>Agaricomycetidae</taxon>
        <taxon>Agaricales</taxon>
        <taxon>Agaricineae</taxon>
        <taxon>Nidulariaceae</taxon>
        <taxon>Crucibulum</taxon>
    </lineage>
</organism>
<feature type="compositionally biased region" description="Basic residues" evidence="3">
    <location>
        <begin position="701"/>
        <end position="710"/>
    </location>
</feature>
<sequence length="941" mass="102580">MADPTVSPISQLLHTLGITRDDLNKRSDQMRQFLTAESDVLPARVVERDNDYRSRSGSDLRSVSRSSTSTTSFSRSLSRARSDSLREDSPPVTPVKTEPRETSSASLRHYDSMEMVIERQRQSRRERKSRRGKERESTSRSGIAHPPSPSPSNASRSSHSIDSHSYSRDSGHSQSLGPEDVAESSSHMNQDPPPVTPQKNKYYRDHTLLSSSSQPHKEITAKVETPTPTRPPPQPTPQMHPIPPYYAYPAYMGYPQYLPMGYRPAQAGSSVPVTPQAQRTLQPPPKKAPVKSPLPPSSPPVSSPMSSPVRRTVNLVSSPGPMGPLPTEDDYESLPYTLPPGPYSPNKPDLSYAALVGRAILSSPEHRLTLQEIYDWITIVYPYYKRGETTWMNSIRHVLSTTVCFRKVPRERSVGRTLWAIWDEDLECFKGGGFRKQLCKDIANGNDGKGGAGSAKGKGRVKKRAADEDETVDARKPKRARKEQAIFKPVSMIPTQMYTLPPPLASHPLFPPSRPTSHHQPYYESCLPQTQHIPAEIIFPPLPAAAAFNQVVSQNATTASSSYGEAGSSPPPDAPPPSSQSSASSVPSVPELTPNRSSSPPSSLPSTSDMDVDLPAPIMKPGDFKINAPVTISGVDDDLDLSSASGETEDGDDVFNTSLLGPVRFWGESPKAAGGLQPGIELINFDNSGDEEDDGVYRKDARGKKNKGKLKASEFPPIPTSPTPVARKTPAKASQVAKDNASLGVLGAVRSASPPPASEVPSTPPRKAHHLPMSSVRTPISSSRTPFSYKGLHMSPSTSLAHYKSNLDPPPALTYVGNNGESGSFERRDEFTEELDPMRTPRKRTTSGGAYHPPVTPKRLVFPSLGDSPFRTPGYVASPFRTPRSRSIFDPHDPRTLLNDELSRMGSALDDSPGGIFGKSRGSLLYDSPGFDSPGKHQKWW</sequence>
<gene>
    <name evidence="5" type="ORF">BDQ12DRAFT_712067</name>
</gene>
<feature type="compositionally biased region" description="Polar residues" evidence="3">
    <location>
        <begin position="267"/>
        <end position="281"/>
    </location>
</feature>
<keyword evidence="1 2" id="KW-0238">DNA-binding</keyword>
<dbReference type="OrthoDB" id="5954824at2759"/>
<evidence type="ECO:0000256" key="1">
    <source>
        <dbReference type="ARBA" id="ARBA00023125"/>
    </source>
</evidence>
<feature type="compositionally biased region" description="Basic and acidic residues" evidence="3">
    <location>
        <begin position="46"/>
        <end position="58"/>
    </location>
</feature>
<dbReference type="PANTHER" id="PTHR11829:SF343">
    <property type="entry name" value="FORK-HEAD DOMAIN-CONTAINING PROTEIN"/>
    <property type="match status" value="1"/>
</dbReference>
<keyword evidence="2" id="KW-0539">Nucleus</keyword>
<feature type="compositionally biased region" description="Gly residues" evidence="3">
    <location>
        <begin position="447"/>
        <end position="456"/>
    </location>
</feature>
<dbReference type="InterPro" id="IPR036388">
    <property type="entry name" value="WH-like_DNA-bd_sf"/>
</dbReference>
<dbReference type="PROSITE" id="PS50039">
    <property type="entry name" value="FORK_HEAD_3"/>
    <property type="match status" value="1"/>
</dbReference>
<feature type="compositionally biased region" description="Pro residues" evidence="3">
    <location>
        <begin position="282"/>
        <end position="302"/>
    </location>
</feature>
<dbReference type="Pfam" id="PF00250">
    <property type="entry name" value="Forkhead"/>
    <property type="match status" value="1"/>
</dbReference>
<feature type="region of interest" description="Disordered" evidence="3">
    <location>
        <begin position="910"/>
        <end position="941"/>
    </location>
</feature>
<feature type="compositionally biased region" description="Low complexity" evidence="3">
    <location>
        <begin position="59"/>
        <end position="79"/>
    </location>
</feature>
<dbReference type="InterPro" id="IPR036390">
    <property type="entry name" value="WH_DNA-bd_sf"/>
</dbReference>
<name>A0A5C3M834_9AGAR</name>
<evidence type="ECO:0000313" key="5">
    <source>
        <dbReference type="EMBL" id="TFK40008.1"/>
    </source>
</evidence>
<feature type="compositionally biased region" description="Low complexity" evidence="3">
    <location>
        <begin position="579"/>
        <end position="590"/>
    </location>
</feature>
<feature type="compositionally biased region" description="Basic and acidic residues" evidence="3">
    <location>
        <begin position="159"/>
        <end position="171"/>
    </location>
</feature>
<feature type="compositionally biased region" description="Pro residues" evidence="3">
    <location>
        <begin position="228"/>
        <end position="242"/>
    </location>
</feature>
<dbReference type="STRING" id="68775.A0A5C3M834"/>
<proteinExistence type="predicted"/>
<feature type="compositionally biased region" description="Pro residues" evidence="3">
    <location>
        <begin position="569"/>
        <end position="578"/>
    </location>
</feature>
<dbReference type="GO" id="GO:0000978">
    <property type="term" value="F:RNA polymerase II cis-regulatory region sequence-specific DNA binding"/>
    <property type="evidence" value="ECO:0007669"/>
    <property type="project" value="TreeGrafter"/>
</dbReference>
<comment type="subcellular location">
    <subcellularLocation>
        <location evidence="2">Nucleus</location>
    </subcellularLocation>
</comment>
<feature type="compositionally biased region" description="Basic and acidic residues" evidence="3">
    <location>
        <begin position="80"/>
        <end position="89"/>
    </location>
</feature>
<dbReference type="PRINTS" id="PR00053">
    <property type="entry name" value="FORKHEAD"/>
</dbReference>
<dbReference type="SMART" id="SM00339">
    <property type="entry name" value="FH"/>
    <property type="match status" value="1"/>
</dbReference>
<evidence type="ECO:0000259" key="4">
    <source>
        <dbReference type="PROSITE" id="PS50039"/>
    </source>
</evidence>
<feature type="region of interest" description="Disordered" evidence="3">
    <location>
        <begin position="836"/>
        <end position="857"/>
    </location>
</feature>
<dbReference type="InterPro" id="IPR050211">
    <property type="entry name" value="FOX_domain-containing"/>
</dbReference>
<dbReference type="Proteomes" id="UP000308652">
    <property type="component" value="Unassembled WGS sequence"/>
</dbReference>
<dbReference type="CDD" id="cd00059">
    <property type="entry name" value="FH_FOX"/>
    <property type="match status" value="1"/>
</dbReference>
<feature type="region of interest" description="Disordered" evidence="3">
    <location>
        <begin position="266"/>
        <end position="311"/>
    </location>
</feature>
<evidence type="ECO:0000256" key="3">
    <source>
        <dbReference type="SAM" id="MobiDB-lite"/>
    </source>
</evidence>
<evidence type="ECO:0000256" key="2">
    <source>
        <dbReference type="PROSITE-ProRule" id="PRU00089"/>
    </source>
</evidence>
<feature type="region of interest" description="Disordered" evidence="3">
    <location>
        <begin position="46"/>
        <end position="242"/>
    </location>
</feature>
<dbReference type="GO" id="GO:0005634">
    <property type="term" value="C:nucleus"/>
    <property type="evidence" value="ECO:0007669"/>
    <property type="project" value="UniProtKB-SubCell"/>
</dbReference>
<feature type="compositionally biased region" description="Pro residues" evidence="3">
    <location>
        <begin position="753"/>
        <end position="764"/>
    </location>
</feature>
<dbReference type="InterPro" id="IPR001766">
    <property type="entry name" value="Fork_head_dom"/>
</dbReference>
<feature type="DNA-binding region" description="Fork-head" evidence="2">
    <location>
        <begin position="347"/>
        <end position="439"/>
    </location>
</feature>